<dbReference type="Pfam" id="PF11268">
    <property type="entry name" value="DUF3071"/>
    <property type="match status" value="1"/>
</dbReference>
<dbReference type="InterPro" id="IPR021421">
    <property type="entry name" value="DUF3071"/>
</dbReference>
<evidence type="ECO:0000313" key="6">
    <source>
        <dbReference type="Proteomes" id="UP000726105"/>
    </source>
</evidence>
<accession>A0A934X832</accession>
<dbReference type="AlphaFoldDB" id="A0A934X832"/>
<evidence type="ECO:0000313" key="5">
    <source>
        <dbReference type="Proteomes" id="UP000718281"/>
    </source>
</evidence>
<dbReference type="NCBIfam" id="NF040712">
    <property type="entry name" value="SepH"/>
    <property type="match status" value="1"/>
</dbReference>
<feature type="compositionally biased region" description="Basic and acidic residues" evidence="1">
    <location>
        <begin position="338"/>
        <end position="356"/>
    </location>
</feature>
<proteinExistence type="predicted"/>
<sequence>MTTRPQPTHGVSMQDLRLIGVDDDGGHLLLASVDGARFRVPLDESLRAAARRDRPRLGQLQIEIEGGMRPRDVQAMVRAGMSADEVAERSGWTVEKVHKYEGPILAEREYVAGLGRAVRLRQRGGSGPSTTLGQRVADRLTARGVEADSIEWDAWRREGPEWTVAVNFSAGGRVRQGTWAFDVASRSLHAKDDEARWLSEDEPAATPVPREAPVYDVEADGGLDAAGRRSRADDPVDLVTAMRERSAARSRRGSRRRGLEPVAALPLGDAVQSPPDDHVDTVETIPSDVAAAEERRPVAVTAAVTREAEPELAIAPGPDSITESSTAASTDSNTEPDSEPKHEPAFEPRQDPKPEVEVEEVSPEPAVARHTPRRSGRPSVPSWDDIVFGTKPKDPNA</sequence>
<dbReference type="Proteomes" id="UP000718281">
    <property type="component" value="Unassembled WGS sequence"/>
</dbReference>
<dbReference type="EMBL" id="JADIXZ010000006">
    <property type="protein sequence ID" value="MBK6301993.1"/>
    <property type="molecule type" value="Genomic_DNA"/>
</dbReference>
<evidence type="ECO:0000313" key="4">
    <source>
        <dbReference type="EMBL" id="MBK7274648.1"/>
    </source>
</evidence>
<feature type="region of interest" description="Disordered" evidence="1">
    <location>
        <begin position="243"/>
        <end position="397"/>
    </location>
</feature>
<protein>
    <submittedName>
        <fullName evidence="3">DUF3071 domain-containing protein</fullName>
    </submittedName>
</protein>
<dbReference type="Proteomes" id="UP000726105">
    <property type="component" value="Unassembled WGS sequence"/>
</dbReference>
<feature type="domain" description="DUF3071" evidence="2">
    <location>
        <begin position="13"/>
        <end position="181"/>
    </location>
</feature>
<evidence type="ECO:0000256" key="1">
    <source>
        <dbReference type="SAM" id="MobiDB-lite"/>
    </source>
</evidence>
<feature type="compositionally biased region" description="Polar residues" evidence="1">
    <location>
        <begin position="321"/>
        <end position="335"/>
    </location>
</feature>
<gene>
    <name evidence="3" type="ORF">IPF40_13455</name>
    <name evidence="4" type="ORF">IPI13_16330</name>
</gene>
<reference evidence="5 6" key="1">
    <citation type="submission" date="2020-10" db="EMBL/GenBank/DDBJ databases">
        <title>Connecting structure to function with the recovery of over 1000 high-quality activated sludge metagenome-assembled genomes encoding full-length rRNA genes using long-read sequencing.</title>
        <authorList>
            <person name="Singleton C.M."/>
            <person name="Petriglieri F."/>
            <person name="Kristensen J.M."/>
            <person name="Kirkegaard R.H."/>
            <person name="Michaelsen T.Y."/>
            <person name="Andersen M.H."/>
            <person name="Karst S.M."/>
            <person name="Dueholm M.S."/>
            <person name="Nielsen P.H."/>
            <person name="Albertsen M."/>
        </authorList>
    </citation>
    <scope>NUCLEOTIDE SEQUENCE [LARGE SCALE GENOMIC DNA]</scope>
    <source>
        <strain evidence="3">AalE_18-Q3-R2-46_BAT3C.188</strain>
        <strain evidence="4">Ega_18-Q3-R5-49_MAXAC.001</strain>
    </source>
</reference>
<dbReference type="EMBL" id="JADJIB010000010">
    <property type="protein sequence ID" value="MBK7274648.1"/>
    <property type="molecule type" value="Genomic_DNA"/>
</dbReference>
<comment type="caution">
    <text evidence="3">The sequence shown here is derived from an EMBL/GenBank/DDBJ whole genome shotgun (WGS) entry which is preliminary data.</text>
</comment>
<name>A0A934X832_9MICO</name>
<evidence type="ECO:0000313" key="3">
    <source>
        <dbReference type="EMBL" id="MBK6301993.1"/>
    </source>
</evidence>
<evidence type="ECO:0000259" key="2">
    <source>
        <dbReference type="Pfam" id="PF11268"/>
    </source>
</evidence>
<dbReference type="InterPro" id="IPR047682">
    <property type="entry name" value="SepH-like"/>
</dbReference>
<organism evidence="3 5">
    <name type="scientific">Candidatus Phosphoribacter hodrii</name>
    <dbReference type="NCBI Taxonomy" id="2953743"/>
    <lineage>
        <taxon>Bacteria</taxon>
        <taxon>Bacillati</taxon>
        <taxon>Actinomycetota</taxon>
        <taxon>Actinomycetes</taxon>
        <taxon>Micrococcales</taxon>
        <taxon>Dermatophilaceae</taxon>
        <taxon>Candidatus Phosphoribacter</taxon>
    </lineage>
</organism>